<feature type="non-terminal residue" evidence="1">
    <location>
        <position position="26"/>
    </location>
</feature>
<dbReference type="EMBL" id="LXQA011018784">
    <property type="protein sequence ID" value="MCI81428.1"/>
    <property type="molecule type" value="Genomic_DNA"/>
</dbReference>
<comment type="caution">
    <text evidence="1">The sequence shown here is derived from an EMBL/GenBank/DDBJ whole genome shotgun (WGS) entry which is preliminary data.</text>
</comment>
<organism evidence="1 2">
    <name type="scientific">Trifolium medium</name>
    <dbReference type="NCBI Taxonomy" id="97028"/>
    <lineage>
        <taxon>Eukaryota</taxon>
        <taxon>Viridiplantae</taxon>
        <taxon>Streptophyta</taxon>
        <taxon>Embryophyta</taxon>
        <taxon>Tracheophyta</taxon>
        <taxon>Spermatophyta</taxon>
        <taxon>Magnoliopsida</taxon>
        <taxon>eudicotyledons</taxon>
        <taxon>Gunneridae</taxon>
        <taxon>Pentapetalae</taxon>
        <taxon>rosids</taxon>
        <taxon>fabids</taxon>
        <taxon>Fabales</taxon>
        <taxon>Fabaceae</taxon>
        <taxon>Papilionoideae</taxon>
        <taxon>50 kb inversion clade</taxon>
        <taxon>NPAAA clade</taxon>
        <taxon>Hologalegina</taxon>
        <taxon>IRL clade</taxon>
        <taxon>Trifolieae</taxon>
        <taxon>Trifolium</taxon>
    </lineage>
</organism>
<keyword evidence="2" id="KW-1185">Reference proteome</keyword>
<evidence type="ECO:0000313" key="1">
    <source>
        <dbReference type="EMBL" id="MCI81428.1"/>
    </source>
</evidence>
<accession>A0A392UZH8</accession>
<dbReference type="AlphaFoldDB" id="A0A392UZH8"/>
<sequence>MRIRGGKPTWVGLVVLAWVLGVCSSQ</sequence>
<evidence type="ECO:0000313" key="2">
    <source>
        <dbReference type="Proteomes" id="UP000265520"/>
    </source>
</evidence>
<reference evidence="1 2" key="1">
    <citation type="journal article" date="2018" name="Front. Plant Sci.">
        <title>Red Clover (Trifolium pratense) and Zigzag Clover (T. medium) - A Picture of Genomic Similarities and Differences.</title>
        <authorList>
            <person name="Dluhosova J."/>
            <person name="Istvanek J."/>
            <person name="Nedelnik J."/>
            <person name="Repkova J."/>
        </authorList>
    </citation>
    <scope>NUCLEOTIDE SEQUENCE [LARGE SCALE GENOMIC DNA]</scope>
    <source>
        <strain evidence="2">cv. 10/8</strain>
        <tissue evidence="1">Leaf</tissue>
    </source>
</reference>
<name>A0A392UZH8_9FABA</name>
<proteinExistence type="predicted"/>
<dbReference type="Proteomes" id="UP000265520">
    <property type="component" value="Unassembled WGS sequence"/>
</dbReference>
<protein>
    <submittedName>
        <fullName evidence="1">Uncharacterized protein</fullName>
    </submittedName>
</protein>